<proteinExistence type="predicted"/>
<dbReference type="InterPro" id="IPR037914">
    <property type="entry name" value="SpoVT-AbrB_sf"/>
</dbReference>
<evidence type="ECO:0000313" key="4">
    <source>
        <dbReference type="Proteomes" id="UP000474104"/>
    </source>
</evidence>
<feature type="domain" description="SpoVT-AbrB" evidence="2">
    <location>
        <begin position="14"/>
        <end position="57"/>
    </location>
</feature>
<dbReference type="Proteomes" id="UP000474104">
    <property type="component" value="Unassembled WGS sequence"/>
</dbReference>
<dbReference type="EMBL" id="VIRB01000029">
    <property type="protein sequence ID" value="NDO67903.1"/>
    <property type="molecule type" value="Genomic_DNA"/>
</dbReference>
<name>A0A9X5C5G3_9FIRM</name>
<dbReference type="InterPro" id="IPR007159">
    <property type="entry name" value="SpoVT-AbrB_dom"/>
</dbReference>
<dbReference type="GO" id="GO:0003677">
    <property type="term" value="F:DNA binding"/>
    <property type="evidence" value="ECO:0007669"/>
    <property type="project" value="UniProtKB-UniRule"/>
</dbReference>
<sequence length="124" mass="13654">MPTAITNGTIPMEMKKVSISAKRQITIPQKFFTKLGFDTEAECIVRGNELVLRPVKTTGGGEFAEQILADLIAKGYSGEDLLDRFRLAQKQIRPAVERMLSDAEKAALSEIESASYNDVFGAEE</sequence>
<gene>
    <name evidence="3" type="ORF">FMM80_03935</name>
</gene>
<comment type="caution">
    <text evidence="3">The sequence shown here is derived from an EMBL/GenBank/DDBJ whole genome shotgun (WGS) entry which is preliminary data.</text>
</comment>
<reference evidence="3 4" key="1">
    <citation type="submission" date="2019-07" db="EMBL/GenBank/DDBJ databases">
        <title>Draft genome sequences of 15 bacterial species constituting the stable defined intestinal microbiota of the GM15 gnotobiotic mouse model.</title>
        <authorList>
            <person name="Elie C."/>
            <person name="Mathieu A."/>
            <person name="Saliou A."/>
            <person name="Darnaud M."/>
            <person name="Leulier F."/>
            <person name="Tamellini A."/>
        </authorList>
    </citation>
    <scope>NUCLEOTIDE SEQUENCE [LARGE SCALE GENOMIC DNA]</scope>
    <source>
        <strain evidence="4">ASF 502</strain>
    </source>
</reference>
<dbReference type="PROSITE" id="PS51740">
    <property type="entry name" value="SPOVT_ABRB"/>
    <property type="match status" value="1"/>
</dbReference>
<dbReference type="OrthoDB" id="71707at2"/>
<dbReference type="RefSeq" id="WP_004069819.1">
    <property type="nucleotide sequence ID" value="NZ_VIRB01000029.1"/>
</dbReference>
<evidence type="ECO:0000259" key="2">
    <source>
        <dbReference type="PROSITE" id="PS51740"/>
    </source>
</evidence>
<evidence type="ECO:0000256" key="1">
    <source>
        <dbReference type="PROSITE-ProRule" id="PRU01076"/>
    </source>
</evidence>
<evidence type="ECO:0000313" key="3">
    <source>
        <dbReference type="EMBL" id="NDO67903.1"/>
    </source>
</evidence>
<keyword evidence="1 3" id="KW-0238">DNA-binding</keyword>
<accession>A0A9X5C5G3</accession>
<protein>
    <submittedName>
        <fullName evidence="3">AbrB/MazE/SpoVT family DNA-binding domain-containing protein</fullName>
    </submittedName>
</protein>
<organism evidence="3 4">
    <name type="scientific">Schaedlerella arabinosiphila</name>
    <dbReference type="NCBI Taxonomy" id="2044587"/>
    <lineage>
        <taxon>Bacteria</taxon>
        <taxon>Bacillati</taxon>
        <taxon>Bacillota</taxon>
        <taxon>Clostridia</taxon>
        <taxon>Lachnospirales</taxon>
        <taxon>Lachnospiraceae</taxon>
        <taxon>Schaedlerella</taxon>
    </lineage>
</organism>
<dbReference type="SUPFAM" id="SSF89447">
    <property type="entry name" value="AbrB/MazE/MraZ-like"/>
    <property type="match status" value="1"/>
</dbReference>
<dbReference type="AlphaFoldDB" id="A0A9X5C5G3"/>